<reference evidence="7" key="1">
    <citation type="submission" date="2017-02" db="EMBL/GenBank/DDBJ databases">
        <authorList>
            <person name="Varghese N."/>
            <person name="Submissions S."/>
        </authorList>
    </citation>
    <scope>NUCLEOTIDE SEQUENCE [LARGE SCALE GENOMIC DNA]</scope>
    <source>
        <strain evidence="7">ATCC BAA-73</strain>
    </source>
</reference>
<protein>
    <recommendedName>
        <fullName evidence="5">N-acetylglucosaminyldiphosphoundecaprenol N-acetyl-beta-D-mannosaminyltransferase</fullName>
        <ecNumber evidence="5">2.4.1.187</ecNumber>
    </recommendedName>
    <alternativeName>
        <fullName evidence="5">N-acetylmannosaminyltransferase</fullName>
    </alternativeName>
    <alternativeName>
        <fullName evidence="5">UDP-N-acetylmannosamine transferase</fullName>
    </alternativeName>
    <alternativeName>
        <fullName evidence="5">UDP-N-acetylmannosamine:N-acetylglucosaminyl pyrophosphorylundecaprenol N-acetylmannosaminyltransferase</fullName>
    </alternativeName>
</protein>
<evidence type="ECO:0000256" key="3">
    <source>
        <dbReference type="ARBA" id="ARBA00022944"/>
    </source>
</evidence>
<evidence type="ECO:0000313" key="6">
    <source>
        <dbReference type="EMBL" id="SJZ42758.1"/>
    </source>
</evidence>
<gene>
    <name evidence="6" type="ORF">SAMN02745118_00816</name>
</gene>
<name>A0A1T4KK41_9FIRM</name>
<dbReference type="STRING" id="142842.SAMN02745118_00816"/>
<keyword evidence="3 5" id="KW-0777">Teichoic acid biosynthesis</keyword>
<dbReference type="CDD" id="cd06533">
    <property type="entry name" value="Glyco_transf_WecG_TagA"/>
    <property type="match status" value="1"/>
</dbReference>
<dbReference type="GO" id="GO:0019350">
    <property type="term" value="P:teichoic acid biosynthetic process"/>
    <property type="evidence" value="ECO:0007669"/>
    <property type="project" value="UniProtKB-UniRule"/>
</dbReference>
<dbReference type="UniPathway" id="UPA00632"/>
<evidence type="ECO:0000256" key="5">
    <source>
        <dbReference type="HAMAP-Rule" id="MF_02070"/>
    </source>
</evidence>
<dbReference type="HAMAP" id="MF_02070">
    <property type="entry name" value="TagA_TarA"/>
    <property type="match status" value="1"/>
</dbReference>
<keyword evidence="7" id="KW-1185">Reference proteome</keyword>
<dbReference type="RefSeq" id="WP_078809309.1">
    <property type="nucleotide sequence ID" value="NZ_FUWM01000006.1"/>
</dbReference>
<dbReference type="Proteomes" id="UP000190625">
    <property type="component" value="Unassembled WGS sequence"/>
</dbReference>
<dbReference type="EC" id="2.4.1.187" evidence="5"/>
<keyword evidence="1 5" id="KW-0328">Glycosyltransferase</keyword>
<dbReference type="EMBL" id="FUWM01000006">
    <property type="protein sequence ID" value="SJZ42758.1"/>
    <property type="molecule type" value="Genomic_DNA"/>
</dbReference>
<evidence type="ECO:0000256" key="4">
    <source>
        <dbReference type="ARBA" id="ARBA00023316"/>
    </source>
</evidence>
<dbReference type="NCBIfam" id="TIGR00696">
    <property type="entry name" value="wecG_tagA_cpsF"/>
    <property type="match status" value="1"/>
</dbReference>
<evidence type="ECO:0000313" key="7">
    <source>
        <dbReference type="Proteomes" id="UP000190625"/>
    </source>
</evidence>
<evidence type="ECO:0000256" key="1">
    <source>
        <dbReference type="ARBA" id="ARBA00022676"/>
    </source>
</evidence>
<dbReference type="GO" id="GO:0047244">
    <property type="term" value="F:N-acetylglucosaminyldiphosphoundecaprenol N-acetyl-beta-D-mannosaminyltransferase activity"/>
    <property type="evidence" value="ECO:0007669"/>
    <property type="project" value="UniProtKB-UniRule"/>
</dbReference>
<keyword evidence="2 5" id="KW-0808">Transferase</keyword>
<dbReference type="AlphaFoldDB" id="A0A1T4KK41"/>
<comment type="similarity">
    <text evidence="5">Belongs to the glycosyltransferase 26 family. TagA/TarA subfamily.</text>
</comment>
<dbReference type="GO" id="GO:0071555">
    <property type="term" value="P:cell wall organization"/>
    <property type="evidence" value="ECO:0007669"/>
    <property type="project" value="UniProtKB-KW"/>
</dbReference>
<organism evidence="6 7">
    <name type="scientific">Selenihalanaerobacter shriftii</name>
    <dbReference type="NCBI Taxonomy" id="142842"/>
    <lineage>
        <taxon>Bacteria</taxon>
        <taxon>Bacillati</taxon>
        <taxon>Bacillota</taxon>
        <taxon>Clostridia</taxon>
        <taxon>Halanaerobiales</taxon>
        <taxon>Halobacteroidaceae</taxon>
        <taxon>Selenihalanaerobacter</taxon>
    </lineage>
</organism>
<comment type="catalytic activity">
    <reaction evidence="5">
        <text>UDP-N-acetyl-alpha-D-mannosamine + N-acetyl-alpha-D-glucosaminyl-di-trans,octa-cis-undecaprenyl diphosphate = N-acetyl-beta-D-mannosaminyl-(1-&gt;4)-N-acetyl-alpha-D-glucosaminyl di-trans,octa-cis-undecaprenyl diphosphate + UDP + H(+)</text>
        <dbReference type="Rhea" id="RHEA:16053"/>
        <dbReference type="ChEBI" id="CHEBI:15378"/>
        <dbReference type="ChEBI" id="CHEBI:58223"/>
        <dbReference type="ChEBI" id="CHEBI:62959"/>
        <dbReference type="ChEBI" id="CHEBI:68623"/>
        <dbReference type="ChEBI" id="CHEBI:132210"/>
        <dbReference type="EC" id="2.4.1.187"/>
    </reaction>
</comment>
<dbReference type="Pfam" id="PF03808">
    <property type="entry name" value="Glyco_tran_WecG"/>
    <property type="match status" value="1"/>
</dbReference>
<keyword evidence="4 5" id="KW-0961">Cell wall biogenesis/degradation</keyword>
<comment type="pathway">
    <text evidence="5">Cell wall biogenesis; teichoic acid biosynthesis.</text>
</comment>
<evidence type="ECO:0000256" key="2">
    <source>
        <dbReference type="ARBA" id="ARBA00022679"/>
    </source>
</evidence>
<dbReference type="PANTHER" id="PTHR34136">
    <property type="match status" value="1"/>
</dbReference>
<sequence>MAKIKILDILINKVDMVAAIEEVENLIQSDSSQHLVVTPNSEMVVMAQEDKVLKRIINEADLVVPDGVGLVLASKLMGEPLIERVTGIDLMVGLLELAAKRGYGVYFLGAKPGIIPQVKKRILAKYPELKIIGTHHGYLDDKSEKQVIEEINYLNPELLFVGMGVPLQEKWLDKNLDRLKVPISIGVGGSFDVLAGEKKRAPIWIQKLNLEWLYRLIQEPQRIYRILALPKFVYLVITREVLG</sequence>
<dbReference type="InterPro" id="IPR034714">
    <property type="entry name" value="TagA_TarA"/>
</dbReference>
<comment type="function">
    <text evidence="5">Catalyzes the conversion of GlcNAc-PP-undecaprenol into ManNAc-GlcNAc-PP-undecaprenol, the first committed lipid intermediate in the de novo synthesis of teichoic acid.</text>
</comment>
<accession>A0A1T4KK41</accession>
<dbReference type="PANTHER" id="PTHR34136:SF1">
    <property type="entry name" value="UDP-N-ACETYL-D-MANNOSAMINURONIC ACID TRANSFERASE"/>
    <property type="match status" value="1"/>
</dbReference>
<proteinExistence type="inferred from homology"/>
<dbReference type="OrthoDB" id="9771846at2"/>
<dbReference type="InterPro" id="IPR004629">
    <property type="entry name" value="WecG_TagA_CpsF"/>
</dbReference>